<comment type="similarity">
    <text evidence="2 11">Belongs to the mitochondrial carrier (TC 2.A.29) family.</text>
</comment>
<dbReference type="GO" id="GO:1990542">
    <property type="term" value="P:mitochondrial transmembrane transport"/>
    <property type="evidence" value="ECO:0007669"/>
    <property type="project" value="InterPro"/>
</dbReference>
<evidence type="ECO:0000256" key="8">
    <source>
        <dbReference type="ARBA" id="ARBA00023128"/>
    </source>
</evidence>
<evidence type="ECO:0000256" key="10">
    <source>
        <dbReference type="PROSITE-ProRule" id="PRU00282"/>
    </source>
</evidence>
<keyword evidence="8" id="KW-0496">Mitochondrion</keyword>
<evidence type="ECO:0000256" key="6">
    <source>
        <dbReference type="ARBA" id="ARBA00022792"/>
    </source>
</evidence>
<dbReference type="AlphaFoldDB" id="D7G8B5"/>
<dbReference type="Gene3D" id="1.50.40.10">
    <property type="entry name" value="Mitochondrial carrier domain"/>
    <property type="match status" value="2"/>
</dbReference>
<dbReference type="InParanoid" id="D7G8B5"/>
<evidence type="ECO:0000256" key="5">
    <source>
        <dbReference type="ARBA" id="ARBA00022737"/>
    </source>
</evidence>
<evidence type="ECO:0000256" key="11">
    <source>
        <dbReference type="RuleBase" id="RU000488"/>
    </source>
</evidence>
<keyword evidence="4 10" id="KW-0812">Transmembrane</keyword>
<evidence type="ECO:0000256" key="7">
    <source>
        <dbReference type="ARBA" id="ARBA00022989"/>
    </source>
</evidence>
<evidence type="ECO:0000256" key="2">
    <source>
        <dbReference type="ARBA" id="ARBA00006375"/>
    </source>
</evidence>
<evidence type="ECO:0000313" key="13">
    <source>
        <dbReference type="Proteomes" id="UP000002630"/>
    </source>
</evidence>
<dbReference type="SUPFAM" id="SSF103506">
    <property type="entry name" value="Mitochondrial carrier"/>
    <property type="match status" value="1"/>
</dbReference>
<proteinExistence type="inferred from homology"/>
<dbReference type="Pfam" id="PF00153">
    <property type="entry name" value="Mito_carr"/>
    <property type="match status" value="4"/>
</dbReference>
<keyword evidence="7" id="KW-1133">Transmembrane helix</keyword>
<keyword evidence="9 10" id="KW-0472">Membrane</keyword>
<feature type="repeat" description="Solcar" evidence="10">
    <location>
        <begin position="22"/>
        <end position="174"/>
    </location>
</feature>
<evidence type="ECO:0000256" key="3">
    <source>
        <dbReference type="ARBA" id="ARBA00022448"/>
    </source>
</evidence>
<feature type="repeat" description="Solcar" evidence="10">
    <location>
        <begin position="181"/>
        <end position="295"/>
    </location>
</feature>
<evidence type="ECO:0000256" key="9">
    <source>
        <dbReference type="ARBA" id="ARBA00023136"/>
    </source>
</evidence>
<accession>D7G8B5</accession>
<dbReference type="GO" id="GO:0005743">
    <property type="term" value="C:mitochondrial inner membrane"/>
    <property type="evidence" value="ECO:0007669"/>
    <property type="project" value="UniProtKB-SubCell"/>
</dbReference>
<keyword evidence="5" id="KW-0677">Repeat</keyword>
<dbReference type="OMA" id="DQTSVGA"/>
<organism evidence="12 13">
    <name type="scientific">Ectocarpus siliculosus</name>
    <name type="common">Brown alga</name>
    <name type="synonym">Conferva siliculosa</name>
    <dbReference type="NCBI Taxonomy" id="2880"/>
    <lineage>
        <taxon>Eukaryota</taxon>
        <taxon>Sar</taxon>
        <taxon>Stramenopiles</taxon>
        <taxon>Ochrophyta</taxon>
        <taxon>PX clade</taxon>
        <taxon>Phaeophyceae</taxon>
        <taxon>Ectocarpales</taxon>
        <taxon>Ectocarpaceae</taxon>
        <taxon>Ectocarpus</taxon>
    </lineage>
</organism>
<keyword evidence="3 11" id="KW-0813">Transport</keyword>
<sequence length="452" mass="46272">MPFQCLSEDIAAAPVPMDVTPTQRMMSACAGVLATSLVVTPMDVVKTRVQAAQAEYVSQQTASSLNAGRCGNENCHQCAAPQGRTYTTSARATLAGFDGTASSAARLALEAATTAAPPPRERIPALPTGTVAALMHIARWEGPRGLYRGLDASLVMAIPSTVLYYTVYDDFLARLEKAGVGNLAAPATAGSSARLLATVVMAPLELVRTRAQSHGGGGPAAPAAAQRAAAVATGPGRGAGLWGEIPLVGSVGRDLTKVFQEEGMAALWRGVGTTMWRDVPFSMVYWLGYENLKAGLGCGRKGGAPAASAAGGGGRGTAGLAEERGSADFLLRSLVAGAVSGMVASLLTHPFDVVKTQRQVLVDVVPESGCEHRPPPPPRREPGTFDVMRNIVKSKGPAGLFTGALARVGKVAPACAIMMISYEAGKRFFGERNAAAAAAASAAAPSATAGTT</sequence>
<comment type="subcellular location">
    <subcellularLocation>
        <location evidence="1">Mitochondrion inner membrane</location>
        <topology evidence="1">Multi-pass membrane protein</topology>
    </subcellularLocation>
</comment>
<dbReference type="STRING" id="2880.D7G8B5"/>
<dbReference type="PANTHER" id="PTHR45760:SF2">
    <property type="entry name" value="FI19922P1-RELATED"/>
    <property type="match status" value="1"/>
</dbReference>
<dbReference type="EMBL" id="FN649758">
    <property type="protein sequence ID" value="CBJ27967.1"/>
    <property type="molecule type" value="Genomic_DNA"/>
</dbReference>
<dbReference type="InterPro" id="IPR023395">
    <property type="entry name" value="MCP_dom_sf"/>
</dbReference>
<evidence type="ECO:0000256" key="4">
    <source>
        <dbReference type="ARBA" id="ARBA00022692"/>
    </source>
</evidence>
<dbReference type="Proteomes" id="UP000002630">
    <property type="component" value="Linkage Group LG33"/>
</dbReference>
<dbReference type="InterPro" id="IPR045315">
    <property type="entry name" value="Mtm1-like"/>
</dbReference>
<gene>
    <name evidence="12" type="ORF">Esi_0088_0045</name>
</gene>
<dbReference type="PROSITE" id="PS50920">
    <property type="entry name" value="SOLCAR"/>
    <property type="match status" value="3"/>
</dbReference>
<keyword evidence="6" id="KW-0999">Mitochondrion inner membrane</keyword>
<dbReference type="PANTHER" id="PTHR45760">
    <property type="entry name" value="FI19922P1-RELATED"/>
    <property type="match status" value="1"/>
</dbReference>
<dbReference type="OrthoDB" id="1747031at2759"/>
<evidence type="ECO:0000256" key="1">
    <source>
        <dbReference type="ARBA" id="ARBA00004448"/>
    </source>
</evidence>
<evidence type="ECO:0000313" key="12">
    <source>
        <dbReference type="EMBL" id="CBJ27967.1"/>
    </source>
</evidence>
<name>D7G8B5_ECTSI</name>
<dbReference type="InterPro" id="IPR018108">
    <property type="entry name" value="MCP_transmembrane"/>
</dbReference>
<reference evidence="12 13" key="1">
    <citation type="journal article" date="2010" name="Nature">
        <title>The Ectocarpus genome and the independent evolution of multicellularity in brown algae.</title>
        <authorList>
            <person name="Cock J.M."/>
            <person name="Sterck L."/>
            <person name="Rouze P."/>
            <person name="Scornet D."/>
            <person name="Allen A.E."/>
            <person name="Amoutzias G."/>
            <person name="Anthouard V."/>
            <person name="Artiguenave F."/>
            <person name="Aury J.M."/>
            <person name="Badger J.H."/>
            <person name="Beszteri B."/>
            <person name="Billiau K."/>
            <person name="Bonnet E."/>
            <person name="Bothwell J.H."/>
            <person name="Bowler C."/>
            <person name="Boyen C."/>
            <person name="Brownlee C."/>
            <person name="Carrano C.J."/>
            <person name="Charrier B."/>
            <person name="Cho G.Y."/>
            <person name="Coelho S.M."/>
            <person name="Collen J."/>
            <person name="Corre E."/>
            <person name="Da Silva C."/>
            <person name="Delage L."/>
            <person name="Delaroque N."/>
            <person name="Dittami S.M."/>
            <person name="Doulbeau S."/>
            <person name="Elias M."/>
            <person name="Farnham G."/>
            <person name="Gachon C.M."/>
            <person name="Gschloessl B."/>
            <person name="Heesch S."/>
            <person name="Jabbari K."/>
            <person name="Jubin C."/>
            <person name="Kawai H."/>
            <person name="Kimura K."/>
            <person name="Kloareg B."/>
            <person name="Kupper F.C."/>
            <person name="Lang D."/>
            <person name="Le Bail A."/>
            <person name="Leblanc C."/>
            <person name="Lerouge P."/>
            <person name="Lohr M."/>
            <person name="Lopez P.J."/>
            <person name="Martens C."/>
            <person name="Maumus F."/>
            <person name="Michel G."/>
            <person name="Miranda-Saavedra D."/>
            <person name="Morales J."/>
            <person name="Moreau H."/>
            <person name="Motomura T."/>
            <person name="Nagasato C."/>
            <person name="Napoli C.A."/>
            <person name="Nelson D.R."/>
            <person name="Nyvall-Collen P."/>
            <person name="Peters A.F."/>
            <person name="Pommier C."/>
            <person name="Potin P."/>
            <person name="Poulain J."/>
            <person name="Quesneville H."/>
            <person name="Read B."/>
            <person name="Rensing S.A."/>
            <person name="Ritter A."/>
            <person name="Rousvoal S."/>
            <person name="Samanta M."/>
            <person name="Samson G."/>
            <person name="Schroeder D.C."/>
            <person name="Segurens B."/>
            <person name="Strittmatter M."/>
            <person name="Tonon T."/>
            <person name="Tregear J.W."/>
            <person name="Valentin K."/>
            <person name="von Dassow P."/>
            <person name="Yamagishi T."/>
            <person name="Van de Peer Y."/>
            <person name="Wincker P."/>
        </authorList>
    </citation>
    <scope>NUCLEOTIDE SEQUENCE [LARGE SCALE GENOMIC DNA]</scope>
    <source>
        <strain evidence="13">Ec32 / CCAP1310/4</strain>
    </source>
</reference>
<keyword evidence="13" id="KW-1185">Reference proteome</keyword>
<dbReference type="EMBL" id="FN649117">
    <property type="protein sequence ID" value="CBJ27967.1"/>
    <property type="molecule type" value="Genomic_DNA"/>
</dbReference>
<protein>
    <submittedName>
        <fullName evidence="12">Mitochondrial carrier protein</fullName>
    </submittedName>
</protein>
<dbReference type="eggNOG" id="KOG0761">
    <property type="taxonomic scope" value="Eukaryota"/>
</dbReference>
<feature type="repeat" description="Solcar" evidence="10">
    <location>
        <begin position="328"/>
        <end position="428"/>
    </location>
</feature>